<dbReference type="Pfam" id="PF13692">
    <property type="entry name" value="Glyco_trans_1_4"/>
    <property type="match status" value="1"/>
</dbReference>
<dbReference type="PANTHER" id="PTHR12526:SF600">
    <property type="entry name" value="GLYCOSYL TRANSFERASE GROUP 1"/>
    <property type="match status" value="1"/>
</dbReference>
<dbReference type="RefSeq" id="WP_145234364.1">
    <property type="nucleotide sequence ID" value="NZ_CP036273.1"/>
</dbReference>
<dbReference type="AlphaFoldDB" id="A0A517XMT5"/>
<name>A0A517XMT5_9BACT</name>
<dbReference type="PANTHER" id="PTHR12526">
    <property type="entry name" value="GLYCOSYLTRANSFERASE"/>
    <property type="match status" value="1"/>
</dbReference>
<gene>
    <name evidence="2" type="ORF">ETAA1_07160</name>
</gene>
<proteinExistence type="predicted"/>
<dbReference type="Gene3D" id="3.40.50.2000">
    <property type="entry name" value="Glycogen Phosphorylase B"/>
    <property type="match status" value="2"/>
</dbReference>
<dbReference type="CDD" id="cd03801">
    <property type="entry name" value="GT4_PimA-like"/>
    <property type="match status" value="1"/>
</dbReference>
<evidence type="ECO:0000313" key="2">
    <source>
        <dbReference type="EMBL" id="QDU18820.1"/>
    </source>
</evidence>
<dbReference type="KEGG" id="uli:ETAA1_07160"/>
<dbReference type="OrthoDB" id="9807209at2"/>
<keyword evidence="3" id="KW-1185">Reference proteome</keyword>
<feature type="domain" description="Glycosyltransferase subfamily 4-like N-terminal" evidence="1">
    <location>
        <begin position="17"/>
        <end position="201"/>
    </location>
</feature>
<dbReference type="InterPro" id="IPR028098">
    <property type="entry name" value="Glyco_trans_4-like_N"/>
</dbReference>
<reference evidence="2 3" key="1">
    <citation type="submission" date="2019-02" db="EMBL/GenBank/DDBJ databases">
        <title>Deep-cultivation of Planctomycetes and their phenomic and genomic characterization uncovers novel biology.</title>
        <authorList>
            <person name="Wiegand S."/>
            <person name="Jogler M."/>
            <person name="Boedeker C."/>
            <person name="Pinto D."/>
            <person name="Vollmers J."/>
            <person name="Rivas-Marin E."/>
            <person name="Kohn T."/>
            <person name="Peeters S.H."/>
            <person name="Heuer A."/>
            <person name="Rast P."/>
            <person name="Oberbeckmann S."/>
            <person name="Bunk B."/>
            <person name="Jeske O."/>
            <person name="Meyerdierks A."/>
            <person name="Storesund J.E."/>
            <person name="Kallscheuer N."/>
            <person name="Luecker S."/>
            <person name="Lage O.M."/>
            <person name="Pohl T."/>
            <person name="Merkel B.J."/>
            <person name="Hornburger P."/>
            <person name="Mueller R.-W."/>
            <person name="Bruemmer F."/>
            <person name="Labrenz M."/>
            <person name="Spormann A.M."/>
            <person name="Op den Camp H."/>
            <person name="Overmann J."/>
            <person name="Amann R."/>
            <person name="Jetten M.S.M."/>
            <person name="Mascher T."/>
            <person name="Medema M.H."/>
            <person name="Devos D.P."/>
            <person name="Kaster A.-K."/>
            <person name="Ovreas L."/>
            <person name="Rohde M."/>
            <person name="Galperin M.Y."/>
            <person name="Jogler C."/>
        </authorList>
    </citation>
    <scope>NUCLEOTIDE SEQUENCE [LARGE SCALE GENOMIC DNA]</scope>
    <source>
        <strain evidence="2 3">ETA_A1</strain>
    </source>
</reference>
<dbReference type="SUPFAM" id="SSF53756">
    <property type="entry name" value="UDP-Glycosyltransferase/glycogen phosphorylase"/>
    <property type="match status" value="1"/>
</dbReference>
<sequence>MRLLFVKDSLAWPRSSGHDVHTYHMMRALAALGHRLGLLTASPPPPEAVAGLPLDWTGTFPPPGEPPRGPASQLGHLQEKFRDYWGVDPNRVAAVGAAADEWDADAVVVVGLNVLPYLGAVRGRARVWYAADEWFWHHASQVKLLDRRTWGEAKQALVKGLYERAYRSLLDRVWVVTEPDRRAMRWVAGVTGIDVVPNGVDGDYYTPLAAEQDERTCTFWGRLDFGPNVQALEWFCGAVWPRVRAAHPDARLRVFGFNPTAPVLALVGHDGVELAADLPDLRAEVARQQVVVLPFVSGGGIKNKLLEAAAMGKPVVCSPTALNGLRRPEEAGFVLPRTPAEWAEGLAGLWADAAKRASAGAAARAWVVAHHSWETAARTAEAGLKEAVRR</sequence>
<dbReference type="GO" id="GO:0016757">
    <property type="term" value="F:glycosyltransferase activity"/>
    <property type="evidence" value="ECO:0007669"/>
    <property type="project" value="TreeGrafter"/>
</dbReference>
<organism evidence="2 3">
    <name type="scientific">Urbifossiella limnaea</name>
    <dbReference type="NCBI Taxonomy" id="2528023"/>
    <lineage>
        <taxon>Bacteria</taxon>
        <taxon>Pseudomonadati</taxon>
        <taxon>Planctomycetota</taxon>
        <taxon>Planctomycetia</taxon>
        <taxon>Gemmatales</taxon>
        <taxon>Gemmataceae</taxon>
        <taxon>Urbifossiella</taxon>
    </lineage>
</organism>
<accession>A0A517XMT5</accession>
<dbReference type="Proteomes" id="UP000319576">
    <property type="component" value="Chromosome"/>
</dbReference>
<evidence type="ECO:0000313" key="3">
    <source>
        <dbReference type="Proteomes" id="UP000319576"/>
    </source>
</evidence>
<dbReference type="Pfam" id="PF13439">
    <property type="entry name" value="Glyco_transf_4"/>
    <property type="match status" value="1"/>
</dbReference>
<dbReference type="EMBL" id="CP036273">
    <property type="protein sequence ID" value="QDU18820.1"/>
    <property type="molecule type" value="Genomic_DNA"/>
</dbReference>
<evidence type="ECO:0000259" key="1">
    <source>
        <dbReference type="Pfam" id="PF13439"/>
    </source>
</evidence>
<protein>
    <recommendedName>
        <fullName evidence="1">Glycosyltransferase subfamily 4-like N-terminal domain-containing protein</fullName>
    </recommendedName>
</protein>